<keyword evidence="6" id="KW-0324">Glycolysis</keyword>
<dbReference type="SUPFAM" id="SSF53067">
    <property type="entry name" value="Actin-like ATPase domain"/>
    <property type="match status" value="2"/>
</dbReference>
<dbReference type="GO" id="GO:0006006">
    <property type="term" value="P:glucose metabolic process"/>
    <property type="evidence" value="ECO:0007669"/>
    <property type="project" value="TreeGrafter"/>
</dbReference>
<feature type="domain" description="Hexokinase C-terminal" evidence="8">
    <location>
        <begin position="86"/>
        <end position="327"/>
    </location>
</feature>
<dbReference type="GO" id="GO:0005536">
    <property type="term" value="F:D-glucose binding"/>
    <property type="evidence" value="ECO:0007669"/>
    <property type="project" value="InterPro"/>
</dbReference>
<dbReference type="EC" id="2.7.1.-" evidence="6"/>
<evidence type="ECO:0000256" key="2">
    <source>
        <dbReference type="ARBA" id="ARBA00022679"/>
    </source>
</evidence>
<dbReference type="PANTHER" id="PTHR19443:SF30">
    <property type="entry name" value="GLUCOKINASE-1-RELATED"/>
    <property type="match status" value="1"/>
</dbReference>
<keyword evidence="2 6" id="KW-0808">Transferase</keyword>
<dbReference type="Gene3D" id="3.30.420.40">
    <property type="match status" value="1"/>
</dbReference>
<dbReference type="GO" id="GO:0006096">
    <property type="term" value="P:glycolytic process"/>
    <property type="evidence" value="ECO:0007669"/>
    <property type="project" value="UniProtKB-KW"/>
</dbReference>
<dbReference type="GO" id="GO:0001678">
    <property type="term" value="P:intracellular glucose homeostasis"/>
    <property type="evidence" value="ECO:0007669"/>
    <property type="project" value="InterPro"/>
</dbReference>
<comment type="caution">
    <text evidence="9">The sequence shown here is derived from an EMBL/GenBank/DDBJ whole genome shotgun (WGS) entry which is preliminary data.</text>
</comment>
<evidence type="ECO:0000259" key="8">
    <source>
        <dbReference type="Pfam" id="PF03727"/>
    </source>
</evidence>
<evidence type="ECO:0000313" key="9">
    <source>
        <dbReference type="EMBL" id="KAF9329048.1"/>
    </source>
</evidence>
<evidence type="ECO:0000259" key="7">
    <source>
        <dbReference type="Pfam" id="PF00349"/>
    </source>
</evidence>
<evidence type="ECO:0000256" key="1">
    <source>
        <dbReference type="ARBA" id="ARBA00009225"/>
    </source>
</evidence>
<dbReference type="Pfam" id="PF00349">
    <property type="entry name" value="Hexokinase_1"/>
    <property type="match status" value="1"/>
</dbReference>
<organism evidence="9 10">
    <name type="scientific">Podila minutissima</name>
    <dbReference type="NCBI Taxonomy" id="64525"/>
    <lineage>
        <taxon>Eukaryota</taxon>
        <taxon>Fungi</taxon>
        <taxon>Fungi incertae sedis</taxon>
        <taxon>Mucoromycota</taxon>
        <taxon>Mortierellomycotina</taxon>
        <taxon>Mortierellomycetes</taxon>
        <taxon>Mortierellales</taxon>
        <taxon>Mortierellaceae</taxon>
        <taxon>Podila</taxon>
    </lineage>
</organism>
<keyword evidence="3 6" id="KW-0547">Nucleotide-binding</keyword>
<dbReference type="GO" id="GO:0008865">
    <property type="term" value="F:fructokinase activity"/>
    <property type="evidence" value="ECO:0007669"/>
    <property type="project" value="TreeGrafter"/>
</dbReference>
<dbReference type="InterPro" id="IPR022672">
    <property type="entry name" value="Hexokinase_N"/>
</dbReference>
<dbReference type="Proteomes" id="UP000696485">
    <property type="component" value="Unassembled WGS sequence"/>
</dbReference>
<proteinExistence type="inferred from homology"/>
<keyword evidence="4 6" id="KW-0418">Kinase</keyword>
<sequence>MVPTYVVGRLDGSETGSYLTLDVGGTFLRVVFVELLGQGKFNARHKKYRIDEGLKVGEATLLFAALINDTVGTLLAHAYQHTDTFIGLGLGTGSNGAYLEQIDRITKWRGDRQGRTEMVINMEFGAFDNERTILPFTKYDRILDQASLNPGEQLFEKMIAGMYLGEIARNILLDLKELQLLFQHDSSWALDTMWSFDTAYMSAIEADATLELENTGRVLETIAQVSGSTLVDRQIVKTVVQLVGQRAARLSSMALAGILCHLGLSSTGPIKHVAIGVDGSLYQFYPGFEKDIMDGLSDILGSKVRSQVNMGPSFDGSSVGAALAAVMAGSK</sequence>
<dbReference type="EMBL" id="JAAAUY010000510">
    <property type="protein sequence ID" value="KAF9329048.1"/>
    <property type="molecule type" value="Genomic_DNA"/>
</dbReference>
<evidence type="ECO:0000313" key="10">
    <source>
        <dbReference type="Proteomes" id="UP000696485"/>
    </source>
</evidence>
<dbReference type="InterPro" id="IPR022673">
    <property type="entry name" value="Hexokinase_C"/>
</dbReference>
<dbReference type="InterPro" id="IPR043129">
    <property type="entry name" value="ATPase_NBD"/>
</dbReference>
<dbReference type="AlphaFoldDB" id="A0A9P5VKD5"/>
<comment type="similarity">
    <text evidence="1 6">Belongs to the hexokinase family.</text>
</comment>
<keyword evidence="5 6" id="KW-0067">ATP-binding</keyword>
<dbReference type="InterPro" id="IPR001312">
    <property type="entry name" value="Hexokinase"/>
</dbReference>
<dbReference type="GO" id="GO:0005739">
    <property type="term" value="C:mitochondrion"/>
    <property type="evidence" value="ECO:0007669"/>
    <property type="project" value="TreeGrafter"/>
</dbReference>
<accession>A0A9P5VKD5</accession>
<dbReference type="Gene3D" id="3.40.367.20">
    <property type="match status" value="1"/>
</dbReference>
<feature type="domain" description="Hexokinase N-terminal" evidence="7">
    <location>
        <begin position="1"/>
        <end position="64"/>
    </location>
</feature>
<dbReference type="Pfam" id="PF03727">
    <property type="entry name" value="Hexokinase_2"/>
    <property type="match status" value="1"/>
</dbReference>
<dbReference type="GO" id="GO:0005829">
    <property type="term" value="C:cytosol"/>
    <property type="evidence" value="ECO:0007669"/>
    <property type="project" value="TreeGrafter"/>
</dbReference>
<dbReference type="PANTHER" id="PTHR19443">
    <property type="entry name" value="HEXOKINASE"/>
    <property type="match status" value="1"/>
</dbReference>
<reference evidence="9" key="1">
    <citation type="journal article" date="2020" name="Fungal Divers.">
        <title>Resolving the Mortierellaceae phylogeny through synthesis of multi-gene phylogenetics and phylogenomics.</title>
        <authorList>
            <person name="Vandepol N."/>
            <person name="Liber J."/>
            <person name="Desiro A."/>
            <person name="Na H."/>
            <person name="Kennedy M."/>
            <person name="Barry K."/>
            <person name="Grigoriev I.V."/>
            <person name="Miller A.N."/>
            <person name="O'Donnell K."/>
            <person name="Stajich J.E."/>
            <person name="Bonito G."/>
        </authorList>
    </citation>
    <scope>NUCLEOTIDE SEQUENCE</scope>
    <source>
        <strain evidence="9">NVP1</strain>
    </source>
</reference>
<evidence type="ECO:0000256" key="3">
    <source>
        <dbReference type="ARBA" id="ARBA00022741"/>
    </source>
</evidence>
<evidence type="ECO:0000256" key="4">
    <source>
        <dbReference type="ARBA" id="ARBA00022777"/>
    </source>
</evidence>
<dbReference type="FunFam" id="3.40.367.20:FF:000020">
    <property type="entry name" value="Hexokinase-1"/>
    <property type="match status" value="1"/>
</dbReference>
<dbReference type="GO" id="GO:0005524">
    <property type="term" value="F:ATP binding"/>
    <property type="evidence" value="ECO:0007669"/>
    <property type="project" value="UniProtKB-UniRule"/>
</dbReference>
<name>A0A9P5VKD5_9FUNG</name>
<dbReference type="PROSITE" id="PS51748">
    <property type="entry name" value="HEXOKINASE_2"/>
    <property type="match status" value="1"/>
</dbReference>
<gene>
    <name evidence="9" type="primary">GLK1_5</name>
    <name evidence="9" type="ORF">BG006_007874</name>
</gene>
<protein>
    <recommendedName>
        <fullName evidence="6">Phosphotransferase</fullName>
        <ecNumber evidence="6">2.7.1.-</ecNumber>
    </recommendedName>
</protein>
<evidence type="ECO:0000256" key="6">
    <source>
        <dbReference type="RuleBase" id="RU362007"/>
    </source>
</evidence>
<evidence type="ECO:0000256" key="5">
    <source>
        <dbReference type="ARBA" id="ARBA00022840"/>
    </source>
</evidence>
<keyword evidence="10" id="KW-1185">Reference proteome</keyword>
<dbReference type="GO" id="GO:0004340">
    <property type="term" value="F:glucokinase activity"/>
    <property type="evidence" value="ECO:0007669"/>
    <property type="project" value="TreeGrafter"/>
</dbReference>